<keyword evidence="8 10" id="KW-0456">Lyase</keyword>
<evidence type="ECO:0000256" key="2">
    <source>
        <dbReference type="ARBA" id="ARBA00002904"/>
    </source>
</evidence>
<name>A0ABU8V7V7_9BURK</name>
<evidence type="ECO:0000256" key="7">
    <source>
        <dbReference type="ARBA" id="ARBA00022833"/>
    </source>
</evidence>
<dbReference type="InterPro" id="IPR041891">
    <property type="entry name" value="Alpha_CA_prokaryot-like"/>
</dbReference>
<organism evidence="12 13">
    <name type="scientific">Variovorax ureilyticus</name>
    <dbReference type="NCBI Taxonomy" id="1836198"/>
    <lineage>
        <taxon>Bacteria</taxon>
        <taxon>Pseudomonadati</taxon>
        <taxon>Pseudomonadota</taxon>
        <taxon>Betaproteobacteria</taxon>
        <taxon>Burkholderiales</taxon>
        <taxon>Comamonadaceae</taxon>
        <taxon>Variovorax</taxon>
    </lineage>
</organism>
<evidence type="ECO:0000313" key="12">
    <source>
        <dbReference type="EMBL" id="MEJ8809696.1"/>
    </source>
</evidence>
<dbReference type="SUPFAM" id="SSF51069">
    <property type="entry name" value="Carbonic anhydrase"/>
    <property type="match status" value="1"/>
</dbReference>
<evidence type="ECO:0000256" key="4">
    <source>
        <dbReference type="ARBA" id="ARBA00012925"/>
    </source>
</evidence>
<evidence type="ECO:0000256" key="8">
    <source>
        <dbReference type="ARBA" id="ARBA00023239"/>
    </source>
</evidence>
<keyword evidence="13" id="KW-1185">Reference proteome</keyword>
<evidence type="ECO:0000259" key="11">
    <source>
        <dbReference type="PROSITE" id="PS51144"/>
    </source>
</evidence>
<dbReference type="PROSITE" id="PS51144">
    <property type="entry name" value="ALPHA_CA_2"/>
    <property type="match status" value="1"/>
</dbReference>
<gene>
    <name evidence="12" type="ORF">WKW77_01360</name>
</gene>
<dbReference type="PANTHER" id="PTHR18952">
    <property type="entry name" value="CARBONIC ANHYDRASE"/>
    <property type="match status" value="1"/>
</dbReference>
<evidence type="ECO:0000256" key="1">
    <source>
        <dbReference type="ARBA" id="ARBA00001947"/>
    </source>
</evidence>
<dbReference type="InterPro" id="IPR023561">
    <property type="entry name" value="Carbonic_anhydrase_a-class"/>
</dbReference>
<dbReference type="EC" id="4.2.1.1" evidence="4 10"/>
<dbReference type="Gene3D" id="3.10.200.10">
    <property type="entry name" value="Alpha carbonic anhydrase"/>
    <property type="match status" value="1"/>
</dbReference>
<feature type="domain" description="Alpha-carbonic anhydrase" evidence="11">
    <location>
        <begin position="28"/>
        <end position="254"/>
    </location>
</feature>
<dbReference type="Proteomes" id="UP001365846">
    <property type="component" value="Unassembled WGS sequence"/>
</dbReference>
<feature type="chain" id="PRO_5045003930" description="Carbonic anhydrase" evidence="10">
    <location>
        <begin position="25"/>
        <end position="254"/>
    </location>
</feature>
<dbReference type="SMART" id="SM01057">
    <property type="entry name" value="Carb_anhydrase"/>
    <property type="match status" value="1"/>
</dbReference>
<feature type="signal peptide" evidence="10">
    <location>
        <begin position="1"/>
        <end position="24"/>
    </location>
</feature>
<accession>A0ABU8V7V7</accession>
<evidence type="ECO:0000256" key="9">
    <source>
        <dbReference type="ARBA" id="ARBA00048348"/>
    </source>
</evidence>
<evidence type="ECO:0000256" key="10">
    <source>
        <dbReference type="RuleBase" id="RU367011"/>
    </source>
</evidence>
<comment type="catalytic activity">
    <reaction evidence="9 10">
        <text>hydrogencarbonate + H(+) = CO2 + H2O</text>
        <dbReference type="Rhea" id="RHEA:10748"/>
        <dbReference type="ChEBI" id="CHEBI:15377"/>
        <dbReference type="ChEBI" id="CHEBI:15378"/>
        <dbReference type="ChEBI" id="CHEBI:16526"/>
        <dbReference type="ChEBI" id="CHEBI:17544"/>
        <dbReference type="EC" id="4.2.1.1"/>
    </reaction>
</comment>
<dbReference type="PROSITE" id="PS00162">
    <property type="entry name" value="ALPHA_CA_1"/>
    <property type="match status" value="1"/>
</dbReference>
<evidence type="ECO:0000256" key="3">
    <source>
        <dbReference type="ARBA" id="ARBA00010718"/>
    </source>
</evidence>
<dbReference type="InterPro" id="IPR001148">
    <property type="entry name" value="CA_dom"/>
</dbReference>
<dbReference type="Pfam" id="PF00194">
    <property type="entry name" value="Carb_anhydrase"/>
    <property type="match status" value="1"/>
</dbReference>
<keyword evidence="7 10" id="KW-0862">Zinc</keyword>
<comment type="cofactor">
    <cofactor evidence="1 10">
        <name>Zn(2+)</name>
        <dbReference type="ChEBI" id="CHEBI:29105"/>
    </cofactor>
</comment>
<dbReference type="InterPro" id="IPR036398">
    <property type="entry name" value="CA_dom_sf"/>
</dbReference>
<sequence>MARFHHPSLVAGLLVSALTLGASAAEHAHWSYRSGTGPAQWAALDPDNQLCKSGLQQSPIALKTRESKRLNEHDISIHYGLAKGQWVNNGHTIQFNVDGPASNTVAYKAGSYALAQLHFHTPSEHHLNGKSFPMEMHLVNKDASGKITVVGVFIRQGAKNAALAGLWEHLPAPDAAPKTGEVDLASLLPASRKAMVYGGSLTTPPCSEEVNWIVMEQPIEMSRQQIQAFQKLFRDNHRPVQRGHGRKVVEEAAM</sequence>
<comment type="function">
    <text evidence="2 10">Reversible hydration of carbon dioxide.</text>
</comment>
<comment type="caution">
    <text evidence="12">The sequence shown here is derived from an EMBL/GenBank/DDBJ whole genome shotgun (WGS) entry which is preliminary data.</text>
</comment>
<protein>
    <recommendedName>
        <fullName evidence="5 10">Carbonic anhydrase</fullName>
        <ecNumber evidence="4 10">4.2.1.1</ecNumber>
    </recommendedName>
</protein>
<dbReference type="EMBL" id="JBBKZU010000001">
    <property type="protein sequence ID" value="MEJ8809696.1"/>
    <property type="molecule type" value="Genomic_DNA"/>
</dbReference>
<evidence type="ECO:0000256" key="6">
    <source>
        <dbReference type="ARBA" id="ARBA00022723"/>
    </source>
</evidence>
<dbReference type="RefSeq" id="WP_340355029.1">
    <property type="nucleotide sequence ID" value="NZ_JBBKZU010000001.1"/>
</dbReference>
<comment type="similarity">
    <text evidence="3 10">Belongs to the alpha-carbonic anhydrase family.</text>
</comment>
<keyword evidence="6 10" id="KW-0479">Metal-binding</keyword>
<evidence type="ECO:0000256" key="5">
    <source>
        <dbReference type="ARBA" id="ARBA00014628"/>
    </source>
</evidence>
<proteinExistence type="inferred from homology"/>
<dbReference type="InterPro" id="IPR018338">
    <property type="entry name" value="Carbonic_anhydrase_a-class_CS"/>
</dbReference>
<keyword evidence="10" id="KW-0732">Signal</keyword>
<evidence type="ECO:0000313" key="13">
    <source>
        <dbReference type="Proteomes" id="UP001365846"/>
    </source>
</evidence>
<dbReference type="PANTHER" id="PTHR18952:SF265">
    <property type="entry name" value="CARBONIC ANHYDRASE"/>
    <property type="match status" value="1"/>
</dbReference>
<reference evidence="12 13" key="1">
    <citation type="submission" date="2024-03" db="EMBL/GenBank/DDBJ databases">
        <title>Novel species of the genus Variovorax.</title>
        <authorList>
            <person name="Liu Q."/>
            <person name="Xin Y.-H."/>
        </authorList>
    </citation>
    <scope>NUCLEOTIDE SEQUENCE [LARGE SCALE GENOMIC DNA]</scope>
    <source>
        <strain evidence="12 13">KACC 18899</strain>
    </source>
</reference>
<dbReference type="CDD" id="cd03124">
    <property type="entry name" value="alpha_CA_prokaryotic_like"/>
    <property type="match status" value="1"/>
</dbReference>